<name>A0A1J1AB22_9EURY</name>
<protein>
    <recommendedName>
        <fullName evidence="3">DUF115 domain-containing protein</fullName>
    </recommendedName>
</protein>
<dbReference type="AlphaFoldDB" id="A0A1J1AB22"/>
<dbReference type="OrthoDB" id="351230at2157"/>
<sequence length="309" mass="35131">MDLIEIRNEYSGRIFLIGSGPSLKETPLELLQDEYTFAANSISDIFSETEWRPSFYACVDDGVDTSYCEEAIELGIPCFFPEKTTRGTALIESVPTKDNTLFFENIDLRDRADLDISTFQLNSDSITSYHDVWSEDITEVVYGYNTVMYQMMQISLYMGFDEIHLVGNDLYDVFDGYLLFPEAADPAVFHGDGESILQNGIEFLHDSNYLLKSFANALSYKTIKSKVFSKLYPQLSNHIELIDQDNYFSEDYSNGEIITPEKNRRHILAHELAKSVSDELGFDIYNATVGGHLEVYPRTDITSVVEDGE</sequence>
<dbReference type="Proteomes" id="UP000186165">
    <property type="component" value="Chromosome"/>
</dbReference>
<dbReference type="KEGG" id="hhsr:HSR6_0881"/>
<reference evidence="2" key="1">
    <citation type="submission" date="2016-08" db="EMBL/GenBank/DDBJ databases">
        <title>Discovery of first anaerobic lithoheterotrophic haloarchae widely represented in hypersaline habitats.</title>
        <authorList>
            <person name="Sorokin D.Y."/>
            <person name="Kublanov I.V."/>
            <person name="Roman P."/>
            <person name="Sinninghe Damste J.S."/>
            <person name="Golyshin P.N."/>
            <person name="Rojo D."/>
            <person name="Ciordia S."/>
            <person name="Mena Md.C."/>
            <person name="Ferrer M."/>
            <person name="Smedile F."/>
            <person name="Messina E."/>
            <person name="La Cono V."/>
            <person name="Yakimov M.M."/>
        </authorList>
    </citation>
    <scope>NUCLEOTIDE SEQUENCE [LARGE SCALE GENOMIC DNA]</scope>
    <source>
        <strain evidence="2">HSR6</strain>
    </source>
</reference>
<dbReference type="Gene3D" id="3.90.1480.10">
    <property type="entry name" value="Alpha-2,3-sialyltransferase"/>
    <property type="match status" value="1"/>
</dbReference>
<dbReference type="EMBL" id="CP016804">
    <property type="protein sequence ID" value="APE95334.1"/>
    <property type="molecule type" value="Genomic_DNA"/>
</dbReference>
<organism evidence="1 2">
    <name type="scientific">Halodesulfurarchaeum formicicum</name>
    <dbReference type="NCBI Taxonomy" id="1873524"/>
    <lineage>
        <taxon>Archaea</taxon>
        <taxon>Methanobacteriati</taxon>
        <taxon>Methanobacteriota</taxon>
        <taxon>Stenosarchaea group</taxon>
        <taxon>Halobacteria</taxon>
        <taxon>Halobacteriales</taxon>
        <taxon>Halobacteriaceae</taxon>
        <taxon>Halodesulfurarchaeum</taxon>
    </lineage>
</organism>
<evidence type="ECO:0000313" key="1">
    <source>
        <dbReference type="EMBL" id="APE95334.1"/>
    </source>
</evidence>
<evidence type="ECO:0000313" key="2">
    <source>
        <dbReference type="Proteomes" id="UP000186165"/>
    </source>
</evidence>
<dbReference type="GeneID" id="30417400"/>
<proteinExistence type="predicted"/>
<accession>A0A1J1AB22</accession>
<evidence type="ECO:0008006" key="3">
    <source>
        <dbReference type="Google" id="ProtNLM"/>
    </source>
</evidence>
<dbReference type="RefSeq" id="WP_071932912.1">
    <property type="nucleotide sequence ID" value="NZ_CP016804.1"/>
</dbReference>
<keyword evidence="2" id="KW-1185">Reference proteome</keyword>
<gene>
    <name evidence="1" type="ORF">HSR6_0881</name>
</gene>